<proteinExistence type="predicted"/>
<dbReference type="AlphaFoldDB" id="A0AAU9M8X2"/>
<organism evidence="1 2">
    <name type="scientific">Lactuca virosa</name>
    <dbReference type="NCBI Taxonomy" id="75947"/>
    <lineage>
        <taxon>Eukaryota</taxon>
        <taxon>Viridiplantae</taxon>
        <taxon>Streptophyta</taxon>
        <taxon>Embryophyta</taxon>
        <taxon>Tracheophyta</taxon>
        <taxon>Spermatophyta</taxon>
        <taxon>Magnoliopsida</taxon>
        <taxon>eudicotyledons</taxon>
        <taxon>Gunneridae</taxon>
        <taxon>Pentapetalae</taxon>
        <taxon>asterids</taxon>
        <taxon>campanulids</taxon>
        <taxon>Asterales</taxon>
        <taxon>Asteraceae</taxon>
        <taxon>Cichorioideae</taxon>
        <taxon>Cichorieae</taxon>
        <taxon>Lactucinae</taxon>
        <taxon>Lactuca</taxon>
    </lineage>
</organism>
<comment type="caution">
    <text evidence="1">The sequence shown here is derived from an EMBL/GenBank/DDBJ whole genome shotgun (WGS) entry which is preliminary data.</text>
</comment>
<reference evidence="1 2" key="1">
    <citation type="submission" date="2022-01" db="EMBL/GenBank/DDBJ databases">
        <authorList>
            <person name="Xiong W."/>
            <person name="Schranz E."/>
        </authorList>
    </citation>
    <scope>NUCLEOTIDE SEQUENCE [LARGE SCALE GENOMIC DNA]</scope>
</reference>
<sequence length="93" mass="11154">MVPQFSSDLILRLFNFSSWVGSGFLHRLKPRLRLEVFFYDDQLESIFQQVTRKLTVLSDHQQMDVSTVWSEIRYPYVCIRENLNIIDLFCFIC</sequence>
<evidence type="ECO:0000313" key="2">
    <source>
        <dbReference type="Proteomes" id="UP001157418"/>
    </source>
</evidence>
<dbReference type="EMBL" id="CAKMRJ010001112">
    <property type="protein sequence ID" value="CAH1423516.1"/>
    <property type="molecule type" value="Genomic_DNA"/>
</dbReference>
<accession>A0AAU9M8X2</accession>
<dbReference type="Proteomes" id="UP001157418">
    <property type="component" value="Unassembled WGS sequence"/>
</dbReference>
<evidence type="ECO:0000313" key="1">
    <source>
        <dbReference type="EMBL" id="CAH1423516.1"/>
    </source>
</evidence>
<name>A0AAU9M8X2_9ASTR</name>
<keyword evidence="2" id="KW-1185">Reference proteome</keyword>
<gene>
    <name evidence="1" type="ORF">LVIROSA_LOCUS10791</name>
</gene>
<protein>
    <submittedName>
        <fullName evidence="1">Uncharacterized protein</fullName>
    </submittedName>
</protein>